<reference evidence="10 12" key="1">
    <citation type="journal article" date="2015" name="Genome Announc.">
        <title>Complete genome sequences for 35 biothreat assay-relevant bacillus species.</title>
        <authorList>
            <person name="Johnson S.L."/>
            <person name="Daligault H.E."/>
            <person name="Davenport K.W."/>
            <person name="Jaissle J."/>
            <person name="Frey K.G."/>
            <person name="Ladner J.T."/>
            <person name="Broomall S.M."/>
            <person name="Bishop-Lilly K.A."/>
            <person name="Bruce D.C."/>
            <person name="Gibbons H.S."/>
            <person name="Coyne S.R."/>
            <person name="Lo C.C."/>
            <person name="Meincke L."/>
            <person name="Munk A.C."/>
            <person name="Koroleva G.I."/>
            <person name="Rosenzweig C.N."/>
            <person name="Palacios G.F."/>
            <person name="Redden C.L."/>
            <person name="Minogue T.D."/>
            <person name="Chain P.S."/>
        </authorList>
    </citation>
    <scope>NUCLEOTIDE SEQUENCE [LARGE SCALE GENOMIC DNA]</scope>
    <source>
        <strain evidence="10 12">HD1011</strain>
    </source>
</reference>
<dbReference type="GO" id="GO:0006089">
    <property type="term" value="P:lactate metabolic process"/>
    <property type="evidence" value="ECO:0007669"/>
    <property type="project" value="InterPro"/>
</dbReference>
<dbReference type="AlphaFoldDB" id="A0A0B5NH04"/>
<organism evidence="11 13">
    <name type="scientific">Bacillus thuringiensis</name>
    <dbReference type="NCBI Taxonomy" id="1428"/>
    <lineage>
        <taxon>Bacteria</taxon>
        <taxon>Bacillati</taxon>
        <taxon>Bacillota</taxon>
        <taxon>Bacilli</taxon>
        <taxon>Bacillales</taxon>
        <taxon>Bacillaceae</taxon>
        <taxon>Bacillus</taxon>
        <taxon>Bacillus cereus group</taxon>
    </lineage>
</organism>
<dbReference type="InterPro" id="IPR003741">
    <property type="entry name" value="LUD_dom"/>
</dbReference>
<dbReference type="Proteomes" id="UP000501107">
    <property type="component" value="Chromosome"/>
</dbReference>
<dbReference type="Pfam" id="PF13183">
    <property type="entry name" value="Fer4_8"/>
    <property type="match status" value="1"/>
</dbReference>
<dbReference type="InterPro" id="IPR024569">
    <property type="entry name" value="LutB_C"/>
</dbReference>
<evidence type="ECO:0000259" key="9">
    <source>
        <dbReference type="PROSITE" id="PS51379"/>
    </source>
</evidence>
<proteinExistence type="predicted"/>
<keyword evidence="3" id="KW-0479">Metal-binding</keyword>
<dbReference type="SUPFAM" id="SSF100950">
    <property type="entry name" value="NagB/RpiA/CoA transferase-like"/>
    <property type="match status" value="1"/>
</dbReference>
<keyword evidence="2" id="KW-0004">4Fe-4S</keyword>
<evidence type="ECO:0000313" key="11">
    <source>
        <dbReference type="EMBL" id="QKH27976.1"/>
    </source>
</evidence>
<dbReference type="PROSITE" id="PS51379">
    <property type="entry name" value="4FE4S_FER_2"/>
    <property type="match status" value="1"/>
</dbReference>
<dbReference type="InterPro" id="IPR017900">
    <property type="entry name" value="4Fe4S_Fe_S_CS"/>
</dbReference>
<evidence type="ECO:0000313" key="13">
    <source>
        <dbReference type="Proteomes" id="UP000501107"/>
    </source>
</evidence>
<sequence length="470" mass="52317">MSVAGELDFLKRVDKALHDPQMRSAVPFTQDRLRMGREQATHELGNMEEWREAASEIRMHTIENLDSYLEQLATNVRKNGGHVHFAFKAEDAVSYVSEIVRKKGARSVIKSKSMVSEEIHLNKNLEEMGVKVVESDLGEYIIQLAGETPSHLIAPAIHKTKEQVAELFSKEAGRKIPVDTNQLLQFAREKLRKEFLEADIGISGCNFAVAESGSVVLISNEGNARLTTTLPKVHIAIMGMERLVPTWKDLDVVISMLTRSATGQKITSYVTGINGARLHEDMDGPEEFHLIILDNGRSDILGTAYEEVLKCIRCGACVNVCPVYRNIGGHAYGSVYSGPIGAVLAPLLEGYEELKELPFASSLCGACTDVCPVKIPLHDLLIEHRKDVVEQGFITKFEQLAFKGFTFMVSHPFVYEKAIKMAHTGLSIFAKDGYIANGPGPLKGWTESRDFPKPAKQSFRDWWKKETRDS</sequence>
<feature type="domain" description="4Fe-4S ferredoxin-type" evidence="9">
    <location>
        <begin position="302"/>
        <end position="332"/>
    </location>
</feature>
<dbReference type="InterPro" id="IPR024185">
    <property type="entry name" value="FTHF_cligase-like_sf"/>
</dbReference>
<evidence type="ECO:0000256" key="5">
    <source>
        <dbReference type="ARBA" id="ARBA00022982"/>
    </source>
</evidence>
<dbReference type="SUPFAM" id="SSF46548">
    <property type="entry name" value="alpha-helical ferredoxin"/>
    <property type="match status" value="1"/>
</dbReference>
<keyword evidence="6" id="KW-0408">Iron</keyword>
<evidence type="ECO:0000256" key="7">
    <source>
        <dbReference type="ARBA" id="ARBA00023014"/>
    </source>
</evidence>
<evidence type="ECO:0000256" key="8">
    <source>
        <dbReference type="SAM" id="MobiDB-lite"/>
    </source>
</evidence>
<dbReference type="EMBL" id="CP009335">
    <property type="protein sequence ID" value="AJG77049.1"/>
    <property type="molecule type" value="Genomic_DNA"/>
</dbReference>
<dbReference type="InterPro" id="IPR009051">
    <property type="entry name" value="Helical_ferredxn"/>
</dbReference>
<evidence type="ECO:0000256" key="3">
    <source>
        <dbReference type="ARBA" id="ARBA00022723"/>
    </source>
</evidence>
<reference evidence="11 13" key="2">
    <citation type="submission" date="2020-05" db="EMBL/GenBank/DDBJ databases">
        <title>FDA dAtabase for Regulatory Grade micrObial Sequences (FDA-ARGOS): Supporting development and validation of Infectious Disease Dx tests.</title>
        <authorList>
            <person name="Nelson B."/>
            <person name="Plummer A."/>
            <person name="Tallon L."/>
            <person name="Sadzewicz L."/>
            <person name="Zhao X."/>
            <person name="Vavikolanu K."/>
            <person name="Mehta A."/>
            <person name="Aluvathingal J."/>
            <person name="Nadendla S."/>
            <person name="Myers T."/>
            <person name="Yan Y."/>
            <person name="Sichtig H."/>
        </authorList>
    </citation>
    <scope>NUCLEOTIDE SEQUENCE [LARGE SCALE GENOMIC DNA]</scope>
    <source>
        <strain evidence="11 13">FDAARGOS_795</strain>
    </source>
</reference>
<accession>A0A0B5NH04</accession>
<dbReference type="InterPro" id="IPR017896">
    <property type="entry name" value="4Fe4S_Fe-S-bd"/>
</dbReference>
<gene>
    <name evidence="10" type="ORF">BF38_4411</name>
    <name evidence="11" type="ORF">FOC89_29820</name>
</gene>
<evidence type="ECO:0000256" key="4">
    <source>
        <dbReference type="ARBA" id="ARBA00022737"/>
    </source>
</evidence>
<dbReference type="KEGG" id="btw:BF38_4411"/>
<dbReference type="Proteomes" id="UP000031876">
    <property type="component" value="Chromosome"/>
</dbReference>
<evidence type="ECO:0000256" key="6">
    <source>
        <dbReference type="ARBA" id="ARBA00023004"/>
    </source>
</evidence>
<dbReference type="PANTHER" id="PTHR47153">
    <property type="entry name" value="LACTATE UTILIZATION PROTEIN B"/>
    <property type="match status" value="1"/>
</dbReference>
<evidence type="ECO:0000313" key="12">
    <source>
        <dbReference type="Proteomes" id="UP000031876"/>
    </source>
</evidence>
<feature type="region of interest" description="Disordered" evidence="8">
    <location>
        <begin position="445"/>
        <end position="470"/>
    </location>
</feature>
<keyword evidence="5" id="KW-0249">Electron transport</keyword>
<name>A0A0B5NH04_BACTU</name>
<dbReference type="PANTHER" id="PTHR47153:SF2">
    <property type="entry name" value="LACTATE UTILIZATION PROTEIN B"/>
    <property type="match status" value="1"/>
</dbReference>
<dbReference type="NCBIfam" id="TIGR00273">
    <property type="entry name" value="LutB/LldF family L-lactate oxidation iron-sulfur protein"/>
    <property type="match status" value="1"/>
</dbReference>
<dbReference type="Pfam" id="PF11870">
    <property type="entry name" value="LutB_C"/>
    <property type="match status" value="1"/>
</dbReference>
<evidence type="ECO:0000313" key="10">
    <source>
        <dbReference type="EMBL" id="AJG77049.1"/>
    </source>
</evidence>
<dbReference type="Pfam" id="PF02589">
    <property type="entry name" value="LUD_dom"/>
    <property type="match status" value="1"/>
</dbReference>
<keyword evidence="1" id="KW-0813">Transport</keyword>
<dbReference type="GO" id="GO:0051539">
    <property type="term" value="F:4 iron, 4 sulfur cluster binding"/>
    <property type="evidence" value="ECO:0007669"/>
    <property type="project" value="UniProtKB-KW"/>
</dbReference>
<protein>
    <submittedName>
        <fullName evidence="11">Iron-sulfur cluster-binding protein</fullName>
    </submittedName>
</protein>
<evidence type="ECO:0000256" key="2">
    <source>
        <dbReference type="ARBA" id="ARBA00022485"/>
    </source>
</evidence>
<dbReference type="GO" id="GO:0046872">
    <property type="term" value="F:metal ion binding"/>
    <property type="evidence" value="ECO:0007669"/>
    <property type="project" value="UniProtKB-KW"/>
</dbReference>
<keyword evidence="4" id="KW-0677">Repeat</keyword>
<dbReference type="RefSeq" id="WP_000109342.1">
    <property type="nucleotide sequence ID" value="NZ_CP009335.1"/>
</dbReference>
<feature type="compositionally biased region" description="Basic and acidic residues" evidence="8">
    <location>
        <begin position="446"/>
        <end position="470"/>
    </location>
</feature>
<dbReference type="InterPro" id="IPR004452">
    <property type="entry name" value="LutB/LldF"/>
</dbReference>
<dbReference type="Gene3D" id="3.40.50.10420">
    <property type="entry name" value="NagB/RpiA/CoA transferase-like"/>
    <property type="match status" value="1"/>
</dbReference>
<dbReference type="EMBL" id="CP053980">
    <property type="protein sequence ID" value="QKH27976.1"/>
    <property type="molecule type" value="Genomic_DNA"/>
</dbReference>
<keyword evidence="7" id="KW-0411">Iron-sulfur</keyword>
<dbReference type="Gene3D" id="1.10.1060.10">
    <property type="entry name" value="Alpha-helical ferredoxin"/>
    <property type="match status" value="1"/>
</dbReference>
<evidence type="ECO:0000256" key="1">
    <source>
        <dbReference type="ARBA" id="ARBA00022448"/>
    </source>
</evidence>
<dbReference type="PROSITE" id="PS00198">
    <property type="entry name" value="4FE4S_FER_1"/>
    <property type="match status" value="1"/>
</dbReference>
<dbReference type="InterPro" id="IPR037171">
    <property type="entry name" value="NagB/RpiA_transferase-like"/>
</dbReference>